<organism evidence="1">
    <name type="scientific">Candidatus Kentrum sp. LFY</name>
    <dbReference type="NCBI Taxonomy" id="2126342"/>
    <lineage>
        <taxon>Bacteria</taxon>
        <taxon>Pseudomonadati</taxon>
        <taxon>Pseudomonadota</taxon>
        <taxon>Gammaproteobacteria</taxon>
        <taxon>Candidatus Kentrum</taxon>
    </lineage>
</organism>
<evidence type="ECO:0000313" key="1">
    <source>
        <dbReference type="EMBL" id="VFJ93421.1"/>
    </source>
</evidence>
<proteinExistence type="predicted"/>
<dbReference type="AlphaFoldDB" id="A0A450ULL5"/>
<protein>
    <submittedName>
        <fullName evidence="1">Uncharacterized protein</fullName>
    </submittedName>
</protein>
<accession>A0A450ULL5</accession>
<sequence length="152" mass="17988">MFNREERALLRRQIAIAYADFARHNQWTATDVYLSSMIVERAIGNAANDLERMSNFHLEEDKKPDRHKIAGFISKWVAKERPIQLRDNISQVDVSRRLYWANADLAVKVFQIFLRKEVPFEVALNLRYWFAFRDERGETLALIAYCCEEMSK</sequence>
<dbReference type="EMBL" id="CAADFH010000031">
    <property type="protein sequence ID" value="VFJ93421.1"/>
    <property type="molecule type" value="Genomic_DNA"/>
</dbReference>
<gene>
    <name evidence="1" type="ORF">BECKLFY1418A_GA0070994_103125</name>
</gene>
<reference evidence="1" key="1">
    <citation type="submission" date="2019-02" db="EMBL/GenBank/DDBJ databases">
        <authorList>
            <person name="Gruber-Vodicka R. H."/>
            <person name="Seah K. B. B."/>
        </authorList>
    </citation>
    <scope>NUCLEOTIDE SEQUENCE</scope>
    <source>
        <strain evidence="1">BECK_M6</strain>
    </source>
</reference>
<name>A0A450ULL5_9GAMM</name>